<evidence type="ECO:0000313" key="2">
    <source>
        <dbReference type="Proteomes" id="UP000799441"/>
    </source>
</evidence>
<proteinExistence type="predicted"/>
<protein>
    <submittedName>
        <fullName evidence="1">Uncharacterized protein</fullName>
    </submittedName>
</protein>
<gene>
    <name evidence="1" type="ORF">K431DRAFT_117224</name>
</gene>
<organism evidence="1 2">
    <name type="scientific">Polychaeton citri CBS 116435</name>
    <dbReference type="NCBI Taxonomy" id="1314669"/>
    <lineage>
        <taxon>Eukaryota</taxon>
        <taxon>Fungi</taxon>
        <taxon>Dikarya</taxon>
        <taxon>Ascomycota</taxon>
        <taxon>Pezizomycotina</taxon>
        <taxon>Dothideomycetes</taxon>
        <taxon>Dothideomycetidae</taxon>
        <taxon>Capnodiales</taxon>
        <taxon>Capnodiaceae</taxon>
        <taxon>Polychaeton</taxon>
    </lineage>
</organism>
<sequence length="132" mass="14702">MLSSPGACVWLGPLQMQIKLHQARESFRGADPDCSCVCALLFFFSLSVASWHLDYYVLLTPCPGSKPAACRQTSVMTSVPLLSPSSSTMRQRTATRLEIACQRCIIYRRPCHMRRHREGGREGGRGGRKRGT</sequence>
<dbReference type="EMBL" id="MU003769">
    <property type="protein sequence ID" value="KAF2725021.1"/>
    <property type="molecule type" value="Genomic_DNA"/>
</dbReference>
<evidence type="ECO:0000313" key="1">
    <source>
        <dbReference type="EMBL" id="KAF2725021.1"/>
    </source>
</evidence>
<dbReference type="AlphaFoldDB" id="A0A9P4QHK5"/>
<accession>A0A9P4QHK5</accession>
<reference evidence="1" key="1">
    <citation type="journal article" date="2020" name="Stud. Mycol.">
        <title>101 Dothideomycetes genomes: a test case for predicting lifestyles and emergence of pathogens.</title>
        <authorList>
            <person name="Haridas S."/>
            <person name="Albert R."/>
            <person name="Binder M."/>
            <person name="Bloem J."/>
            <person name="Labutti K."/>
            <person name="Salamov A."/>
            <person name="Andreopoulos B."/>
            <person name="Baker S."/>
            <person name="Barry K."/>
            <person name="Bills G."/>
            <person name="Bluhm B."/>
            <person name="Cannon C."/>
            <person name="Castanera R."/>
            <person name="Culley D."/>
            <person name="Daum C."/>
            <person name="Ezra D."/>
            <person name="Gonzalez J."/>
            <person name="Henrissat B."/>
            <person name="Kuo A."/>
            <person name="Liang C."/>
            <person name="Lipzen A."/>
            <person name="Lutzoni F."/>
            <person name="Magnuson J."/>
            <person name="Mondo S."/>
            <person name="Nolan M."/>
            <person name="Ohm R."/>
            <person name="Pangilinan J."/>
            <person name="Park H.-J."/>
            <person name="Ramirez L."/>
            <person name="Alfaro M."/>
            <person name="Sun H."/>
            <person name="Tritt A."/>
            <person name="Yoshinaga Y."/>
            <person name="Zwiers L.-H."/>
            <person name="Turgeon B."/>
            <person name="Goodwin S."/>
            <person name="Spatafora J."/>
            <person name="Crous P."/>
            <person name="Grigoriev I."/>
        </authorList>
    </citation>
    <scope>NUCLEOTIDE SEQUENCE</scope>
    <source>
        <strain evidence="1">CBS 116435</strain>
    </source>
</reference>
<keyword evidence="2" id="KW-1185">Reference proteome</keyword>
<dbReference type="Proteomes" id="UP000799441">
    <property type="component" value="Unassembled WGS sequence"/>
</dbReference>
<name>A0A9P4QHK5_9PEZI</name>
<comment type="caution">
    <text evidence="1">The sequence shown here is derived from an EMBL/GenBank/DDBJ whole genome shotgun (WGS) entry which is preliminary data.</text>
</comment>